<feature type="region of interest" description="Disordered" evidence="2">
    <location>
        <begin position="267"/>
        <end position="286"/>
    </location>
</feature>
<evidence type="ECO:0000256" key="1">
    <source>
        <dbReference type="ARBA" id="ARBA00022581"/>
    </source>
</evidence>
<sequence>MALRQQRAAPFVFAPQLELDLKRGVYRHNSHNKKWTRIIADEDFRFPQDTKTDVLRQKWRRMRKDDPKLSILLSGPSRLADEMLGLGGTLVGVPLAALEGVSLVAPVGVPPLPDDICPPPPDGSPLTAPDGFPPPPPPNDLPLVASDDLHLRTLMAQHQQRATPFVFTPQLELDLKRGVYRHNNHIKKWARIIADEDFRFPPDTKTEVLRQKWRRMRKDDPKLSIILSGPSRLADEMLGLGGTPGGVPLAALKDVSLVAPVGVPPPPDDICPPPPDGSPLTAPEGVPCPPPPPNDLPLVASDDLHLRTLMAQRQQRAAPFVFTPQLELDLKRGVYRHNSHSKKWTRIIADEDFRFLPDTKTEVLRQKWRRMRKDDPKLSILLSGPSRLEDEMLGLGGIPGCVPLAALEGVSLVAPDGVPLAAPVSVSLAAPDGVTPPLNGFPLVAPVDVPPPPDDIRPPPPDGGPLTPPDGVPPPPPNDLPLVASDDLNLRTLMDQRQQCAAPFVFTPQLELDMKRGIYRHNSHSKKWTRIIADEDFRFPPDTKTEVLRQKWRRMRKDDPKLSILLSGPSRLADEMLGLGGTPGGVPLAALEGVSLVAPEGVPLAALEGVSLVAPDGVPLAASVSVSLAAPDDVTPPPNGFPLVALVGVPPPPDDICPPSPDGSPLTAPDGVPPHPPPNDLPLVASDDLHLSHSKKWTRIIADKDVRFPPDTKTEVLRQKWRRMRKDDPKLSILLSGPSSLADEMLGLGRTPGGVPLAALEGVSLVAPDDVPLAALEGVSLVAPNGVPLAASVSVSLAAPDDVTPPSNGFPLVAPVGVPPPPDEIRPPPLDCNPLTAPDGVPPPPPPNDLPLVASDDLHLRTLMAQRQQRAAPFVFTPQLELDLKRGIYRHNSHSKKWTRIIADEDFRFPPDTKTEVLRQKWRRMRKDDPKLSILLSGPSRLADEMLGLGGTPGGIPLAALEGVSLVAPDGVPLAALEGVSLVAPDGVPLAASVSVSLAAPDDVTPPSNGFPLVAPVGVPPPPDDIRPPPLDCNPLTATDGVPPSPPPNDLPLVASDDLHLRTLMAQRQQRAAPFVFTPQLELDLKRGVYRHNSHNKKWTRIIADEDFRFPPDTKTEVLRLKWCRMRKDDPKLSILLNGPSRLEDEMLGLGGTPGGVPLAALEGVSLVAPDGVSLASLEGVSLVASDGVPLAAPVSVSLAAPDGVTPPPNDFLLWLP</sequence>
<feature type="region of interest" description="Disordered" evidence="2">
    <location>
        <begin position="113"/>
        <end position="138"/>
    </location>
</feature>
<protein>
    <submittedName>
        <fullName evidence="3">Uncharacterized protein</fullName>
    </submittedName>
</protein>
<evidence type="ECO:0000256" key="2">
    <source>
        <dbReference type="SAM" id="MobiDB-lite"/>
    </source>
</evidence>
<feature type="compositionally biased region" description="Pro residues" evidence="2">
    <location>
        <begin position="448"/>
        <end position="479"/>
    </location>
</feature>
<feature type="region of interest" description="Disordered" evidence="2">
    <location>
        <begin position="445"/>
        <end position="480"/>
    </location>
</feature>
<feature type="compositionally biased region" description="Pro residues" evidence="2">
    <location>
        <begin position="267"/>
        <end position="277"/>
    </location>
</feature>
<feature type="compositionally biased region" description="Pro residues" evidence="2">
    <location>
        <begin position="113"/>
        <end position="123"/>
    </location>
</feature>
<dbReference type="EMBL" id="JAMSHJ010000005">
    <property type="protein sequence ID" value="KAI5403358.1"/>
    <property type="molecule type" value="Genomic_DNA"/>
</dbReference>
<proteinExistence type="predicted"/>
<feature type="region of interest" description="Disordered" evidence="2">
    <location>
        <begin position="652"/>
        <end position="678"/>
    </location>
</feature>
<feature type="compositionally biased region" description="Pro residues" evidence="2">
    <location>
        <begin position="652"/>
        <end position="662"/>
    </location>
</feature>
<dbReference type="PANTHER" id="PTHR13037">
    <property type="entry name" value="FORMIN"/>
    <property type="match status" value="1"/>
</dbReference>
<dbReference type="AlphaFoldDB" id="A0A9D5ACX5"/>
<keyword evidence="4" id="KW-1185">Reference proteome</keyword>
<evidence type="ECO:0000313" key="3">
    <source>
        <dbReference type="EMBL" id="KAI5403358.1"/>
    </source>
</evidence>
<comment type="caution">
    <text evidence="3">The sequence shown here is derived from an EMBL/GenBank/DDBJ whole genome shotgun (WGS) entry which is preliminary data.</text>
</comment>
<keyword evidence="1" id="KW-0945">Host-virus interaction</keyword>
<reference evidence="3 4" key="1">
    <citation type="journal article" date="2022" name="Nat. Genet.">
        <title>Improved pea reference genome and pan-genome highlight genomic features and evolutionary characteristics.</title>
        <authorList>
            <person name="Yang T."/>
            <person name="Liu R."/>
            <person name="Luo Y."/>
            <person name="Hu S."/>
            <person name="Wang D."/>
            <person name="Wang C."/>
            <person name="Pandey M.K."/>
            <person name="Ge S."/>
            <person name="Xu Q."/>
            <person name="Li N."/>
            <person name="Li G."/>
            <person name="Huang Y."/>
            <person name="Saxena R.K."/>
            <person name="Ji Y."/>
            <person name="Li M."/>
            <person name="Yan X."/>
            <person name="He Y."/>
            <person name="Liu Y."/>
            <person name="Wang X."/>
            <person name="Xiang C."/>
            <person name="Varshney R.K."/>
            <person name="Ding H."/>
            <person name="Gao S."/>
            <person name="Zong X."/>
        </authorList>
    </citation>
    <scope>NUCLEOTIDE SEQUENCE [LARGE SCALE GENOMIC DNA]</scope>
    <source>
        <strain evidence="3 4">cv. Zhongwan 6</strain>
    </source>
</reference>
<dbReference type="PANTHER" id="PTHR13037:SF24">
    <property type="entry name" value="POLYCOMB PROTEIN PCL-RELATED"/>
    <property type="match status" value="1"/>
</dbReference>
<dbReference type="Gramene" id="Psat05G0079300-T1">
    <property type="protein sequence ID" value="KAI5403358.1"/>
    <property type="gene ID" value="KIW84_050793"/>
</dbReference>
<accession>A0A9D5ACX5</accession>
<name>A0A9D5ACX5_PEA</name>
<dbReference type="Proteomes" id="UP001058974">
    <property type="component" value="Chromosome 5"/>
</dbReference>
<gene>
    <name evidence="3" type="ORF">KIW84_050793</name>
</gene>
<evidence type="ECO:0000313" key="4">
    <source>
        <dbReference type="Proteomes" id="UP001058974"/>
    </source>
</evidence>
<organism evidence="3 4">
    <name type="scientific">Pisum sativum</name>
    <name type="common">Garden pea</name>
    <name type="synonym">Lathyrus oleraceus</name>
    <dbReference type="NCBI Taxonomy" id="3888"/>
    <lineage>
        <taxon>Eukaryota</taxon>
        <taxon>Viridiplantae</taxon>
        <taxon>Streptophyta</taxon>
        <taxon>Embryophyta</taxon>
        <taxon>Tracheophyta</taxon>
        <taxon>Spermatophyta</taxon>
        <taxon>Magnoliopsida</taxon>
        <taxon>eudicotyledons</taxon>
        <taxon>Gunneridae</taxon>
        <taxon>Pentapetalae</taxon>
        <taxon>rosids</taxon>
        <taxon>fabids</taxon>
        <taxon>Fabales</taxon>
        <taxon>Fabaceae</taxon>
        <taxon>Papilionoideae</taxon>
        <taxon>50 kb inversion clade</taxon>
        <taxon>NPAAA clade</taxon>
        <taxon>Hologalegina</taxon>
        <taxon>IRL clade</taxon>
        <taxon>Fabeae</taxon>
        <taxon>Lathyrus</taxon>
    </lineage>
</organism>